<protein>
    <submittedName>
        <fullName evidence="1">Uncharacterized protein</fullName>
    </submittedName>
</protein>
<proteinExistence type="predicted"/>
<dbReference type="EMBL" id="AAIYJF010000029">
    <property type="protein sequence ID" value="ECJ4380282.1"/>
    <property type="molecule type" value="Genomic_DNA"/>
</dbReference>
<name>A0A5Y3W8T2_SALDZ</name>
<dbReference type="AlphaFoldDB" id="A0A5Y3W8T2"/>
<gene>
    <name evidence="1" type="ORF">DLB95_24475</name>
</gene>
<organism evidence="1">
    <name type="scientific">Salmonella diarizonae</name>
    <dbReference type="NCBI Taxonomy" id="59204"/>
    <lineage>
        <taxon>Bacteria</taxon>
        <taxon>Pseudomonadati</taxon>
        <taxon>Pseudomonadota</taxon>
        <taxon>Gammaproteobacteria</taxon>
        <taxon>Enterobacterales</taxon>
        <taxon>Enterobacteriaceae</taxon>
        <taxon>Salmonella</taxon>
    </lineage>
</organism>
<sequence length="134" mass="15023">MGKRTHHQRAGMTVKRMRFLTKKGPSGVAGKDYSALRGMIQGMEYPLVFPPRAAVVCWSFHTTSKGKIIMFENQTALSIALSFLTENDKVNKSQYFEKLISLYAETEKALASGDPVAFFSLPPMNINDDFIKDI</sequence>
<evidence type="ECO:0000313" key="1">
    <source>
        <dbReference type="EMBL" id="ECJ4380282.1"/>
    </source>
</evidence>
<dbReference type="Proteomes" id="UP000839781">
    <property type="component" value="Unassembled WGS sequence"/>
</dbReference>
<reference evidence="1" key="1">
    <citation type="submission" date="2018-05" db="EMBL/GenBank/DDBJ databases">
        <authorList>
            <person name="Ashton P.M."/>
            <person name="Dallman T."/>
            <person name="Nair S."/>
            <person name="De Pinna E."/>
            <person name="Peters T."/>
            <person name="Grant K."/>
        </authorList>
    </citation>
    <scope>NUCLEOTIDE SEQUENCE [LARGE SCALE GENOMIC DNA]</scope>
    <source>
        <strain evidence="1">474878</strain>
    </source>
</reference>
<accession>A0A5Y3W8T2</accession>
<comment type="caution">
    <text evidence="1">The sequence shown here is derived from an EMBL/GenBank/DDBJ whole genome shotgun (WGS) entry which is preliminary data.</text>
</comment>